<gene>
    <name evidence="4" type="primary">LOC104602687</name>
</gene>
<dbReference type="Pfam" id="PF24818">
    <property type="entry name" value="PH_TRF2_HOY1"/>
    <property type="match status" value="1"/>
</dbReference>
<organism evidence="3 4">
    <name type="scientific">Nelumbo nucifera</name>
    <name type="common">Sacred lotus</name>
    <dbReference type="NCBI Taxonomy" id="4432"/>
    <lineage>
        <taxon>Eukaryota</taxon>
        <taxon>Viridiplantae</taxon>
        <taxon>Streptophyta</taxon>
        <taxon>Embryophyta</taxon>
        <taxon>Tracheophyta</taxon>
        <taxon>Spermatophyta</taxon>
        <taxon>Magnoliopsida</taxon>
        <taxon>Proteales</taxon>
        <taxon>Nelumbonaceae</taxon>
        <taxon>Nelumbo</taxon>
    </lineage>
</organism>
<dbReference type="Proteomes" id="UP000189703">
    <property type="component" value="Unplaced"/>
</dbReference>
<evidence type="ECO:0000313" key="3">
    <source>
        <dbReference type="Proteomes" id="UP000189703"/>
    </source>
</evidence>
<feature type="region of interest" description="Disordered" evidence="1">
    <location>
        <begin position="279"/>
        <end position="311"/>
    </location>
</feature>
<dbReference type="eggNOG" id="ENOG502RUQM">
    <property type="taxonomic scope" value="Eukaryota"/>
</dbReference>
<dbReference type="AlphaFoldDB" id="A0A1U8AQ31"/>
<dbReference type="OrthoDB" id="6159439at2759"/>
<feature type="domain" description="TRF2/HOY1 PH-like" evidence="2">
    <location>
        <begin position="116"/>
        <end position="234"/>
    </location>
</feature>
<evidence type="ECO:0000256" key="1">
    <source>
        <dbReference type="SAM" id="MobiDB-lite"/>
    </source>
</evidence>
<evidence type="ECO:0000313" key="4">
    <source>
        <dbReference type="RefSeq" id="XP_010264767.1"/>
    </source>
</evidence>
<dbReference type="RefSeq" id="XP_010264767.1">
    <property type="nucleotide sequence ID" value="XM_010266465.1"/>
</dbReference>
<dbReference type="GeneID" id="104602687"/>
<dbReference type="PANTHER" id="PTHR33494">
    <property type="entry name" value="OS02G0793800 PROTEIN"/>
    <property type="match status" value="1"/>
</dbReference>
<reference evidence="4" key="1">
    <citation type="submission" date="2025-08" db="UniProtKB">
        <authorList>
            <consortium name="RefSeq"/>
        </authorList>
    </citation>
    <scope>IDENTIFICATION</scope>
</reference>
<dbReference type="InterPro" id="IPR057939">
    <property type="entry name" value="TRF2_HOY1_PH"/>
</dbReference>
<proteinExistence type="predicted"/>
<accession>A0A1U8AQ31</accession>
<dbReference type="KEGG" id="nnu:104602687"/>
<protein>
    <submittedName>
        <fullName evidence="4">Uncharacterized protein LOC104602687</fullName>
    </submittedName>
</protein>
<sequence length="311" mass="35267">MLGDAVDGFESLGTDPKRIKLTDYDQQQRGSLDLSNISHQVSPLGLRLSKTASLLDLVTMAVNQKKEPLRSKTVSAKCDSALSTTTLNITICSKDTRTITDQLVTQLVAEKMKASNFPASFIRIGNWERKSKYKGDLVAKCYYGKRKLVWEVLENGLKSKIEIQWAEISVIRAVFREKQPEVLEIELTRPPLFFKETNPQPRKHTLWQLASDFTGGQAPIFRRHFLQFPEGTLEKHYEKILQCDNRLLMLSQRPFPDLTRPDSAPLQSVENIQTINRLPVGASDSTSPLSVMEFPPMEDKGYNHSRSSDWG</sequence>
<evidence type="ECO:0000259" key="2">
    <source>
        <dbReference type="Pfam" id="PF24818"/>
    </source>
</evidence>
<dbReference type="PANTHER" id="PTHR33494:SF5">
    <property type="entry name" value="F10A16.6 PROTEIN"/>
    <property type="match status" value="1"/>
</dbReference>
<dbReference type="InParanoid" id="A0A1U8AQ31"/>
<name>A0A1U8AQ31_NELNU</name>
<keyword evidence="3" id="KW-1185">Reference proteome</keyword>